<dbReference type="EMBL" id="LRBV02000004">
    <property type="status" value="NOT_ANNOTATED_CDS"/>
    <property type="molecule type" value="Genomic_DNA"/>
</dbReference>
<reference evidence="2" key="2">
    <citation type="submission" date="2021-01" db="UniProtKB">
        <authorList>
            <consortium name="EnsemblPlants"/>
        </authorList>
    </citation>
    <scope>IDENTIFICATION</scope>
</reference>
<evidence type="ECO:0000259" key="1">
    <source>
        <dbReference type="Pfam" id="PF13966"/>
    </source>
</evidence>
<organism evidence="2 3">
    <name type="scientific">Quercus lobata</name>
    <name type="common">Valley oak</name>
    <dbReference type="NCBI Taxonomy" id="97700"/>
    <lineage>
        <taxon>Eukaryota</taxon>
        <taxon>Viridiplantae</taxon>
        <taxon>Streptophyta</taxon>
        <taxon>Embryophyta</taxon>
        <taxon>Tracheophyta</taxon>
        <taxon>Spermatophyta</taxon>
        <taxon>Magnoliopsida</taxon>
        <taxon>eudicotyledons</taxon>
        <taxon>Gunneridae</taxon>
        <taxon>Pentapetalae</taxon>
        <taxon>rosids</taxon>
        <taxon>fabids</taxon>
        <taxon>Fagales</taxon>
        <taxon>Fagaceae</taxon>
        <taxon>Quercus</taxon>
    </lineage>
</organism>
<dbReference type="Pfam" id="PF13966">
    <property type="entry name" value="zf-RVT"/>
    <property type="match status" value="1"/>
</dbReference>
<dbReference type="InterPro" id="IPR052929">
    <property type="entry name" value="RNase_H-like_EbsB-rel"/>
</dbReference>
<keyword evidence="3" id="KW-1185">Reference proteome</keyword>
<dbReference type="PANTHER" id="PTHR47074:SF48">
    <property type="entry name" value="POLYNUCLEOTIDYL TRANSFERASE, RIBONUCLEASE H-LIKE SUPERFAMILY PROTEIN"/>
    <property type="match status" value="1"/>
</dbReference>
<dbReference type="Proteomes" id="UP000594261">
    <property type="component" value="Chromosome 4"/>
</dbReference>
<name>A0A7N2LIP4_QUELO</name>
<dbReference type="AlphaFoldDB" id="A0A7N2LIP4"/>
<proteinExistence type="predicted"/>
<dbReference type="InterPro" id="IPR026960">
    <property type="entry name" value="RVT-Znf"/>
</dbReference>
<accession>A0A7N2LIP4</accession>
<sequence>MLCEKEMSSLPSSSDSDGVRSFWKFIWYLKVPNKVKVFIWRACSRALPTKENLKKRKVVDSSVFDQCGCLQEDEIHAIWDCVQVCVEWESSCADVRNKYLTVKNMWDLVSIMKAEGKNMEVFVMSAWLIWMRRNKLRSNEATQPCSRIAQLASSMLAEFQQGKQRRVAGVQVGLVRWQPPAENSIKANFDGVVFGEEQEAGIGVVLRDCEGQVLAAL</sequence>
<reference evidence="2 3" key="1">
    <citation type="journal article" date="2016" name="G3 (Bethesda)">
        <title>First Draft Assembly and Annotation of the Genome of a California Endemic Oak Quercus lobata Nee (Fagaceae).</title>
        <authorList>
            <person name="Sork V.L."/>
            <person name="Fitz-Gibbon S.T."/>
            <person name="Puiu D."/>
            <person name="Crepeau M."/>
            <person name="Gugger P.F."/>
            <person name="Sherman R."/>
            <person name="Stevens K."/>
            <person name="Langley C.H."/>
            <person name="Pellegrini M."/>
            <person name="Salzberg S.L."/>
        </authorList>
    </citation>
    <scope>NUCLEOTIDE SEQUENCE [LARGE SCALE GENOMIC DNA]</scope>
    <source>
        <strain evidence="2 3">cv. SW786</strain>
    </source>
</reference>
<dbReference type="Gramene" id="QL04p058624:mrna">
    <property type="protein sequence ID" value="QL04p058624:mrna:CDS:1"/>
    <property type="gene ID" value="QL04p058624"/>
</dbReference>
<feature type="domain" description="Reverse transcriptase zinc-binding" evidence="1">
    <location>
        <begin position="20"/>
        <end position="84"/>
    </location>
</feature>
<evidence type="ECO:0000313" key="3">
    <source>
        <dbReference type="Proteomes" id="UP000594261"/>
    </source>
</evidence>
<evidence type="ECO:0000313" key="2">
    <source>
        <dbReference type="EnsemblPlants" id="QL04p058624:mrna:CDS:1"/>
    </source>
</evidence>
<dbReference type="EnsemblPlants" id="QL04p058624:mrna">
    <property type="protein sequence ID" value="QL04p058624:mrna:CDS:1"/>
    <property type="gene ID" value="QL04p058624"/>
</dbReference>
<dbReference type="OMA" id="VEWESSC"/>
<protein>
    <recommendedName>
        <fullName evidence="1">Reverse transcriptase zinc-binding domain-containing protein</fullName>
    </recommendedName>
</protein>
<dbReference type="PANTHER" id="PTHR47074">
    <property type="entry name" value="BNAC02G40300D PROTEIN"/>
    <property type="match status" value="1"/>
</dbReference>
<dbReference type="InParanoid" id="A0A7N2LIP4"/>